<dbReference type="Gene3D" id="3.40.50.10730">
    <property type="entry name" value="Urocanase like domains"/>
    <property type="match status" value="1"/>
</dbReference>
<evidence type="ECO:0000259" key="11">
    <source>
        <dbReference type="Pfam" id="PF17391"/>
    </source>
</evidence>
<dbReference type="AlphaFoldDB" id="A0A6N7XNR0"/>
<dbReference type="HAMAP" id="MF_00577">
    <property type="entry name" value="HutU"/>
    <property type="match status" value="1"/>
</dbReference>
<evidence type="ECO:0000256" key="4">
    <source>
        <dbReference type="ARBA" id="ARBA00022808"/>
    </source>
</evidence>
<evidence type="ECO:0000259" key="12">
    <source>
        <dbReference type="Pfam" id="PF17392"/>
    </source>
</evidence>
<dbReference type="PIRSF" id="PIRSF001423">
    <property type="entry name" value="Urocanate_hydrat"/>
    <property type="match status" value="1"/>
</dbReference>
<dbReference type="PANTHER" id="PTHR12216">
    <property type="entry name" value="UROCANATE HYDRATASE"/>
    <property type="match status" value="1"/>
</dbReference>
<dbReference type="InterPro" id="IPR035400">
    <property type="entry name" value="Urocanase_N"/>
</dbReference>
<comment type="catalytic activity">
    <reaction evidence="8 9">
        <text>4-imidazolone-5-propanoate = trans-urocanate + H2O</text>
        <dbReference type="Rhea" id="RHEA:13101"/>
        <dbReference type="ChEBI" id="CHEBI:15377"/>
        <dbReference type="ChEBI" id="CHEBI:17771"/>
        <dbReference type="ChEBI" id="CHEBI:77893"/>
        <dbReference type="EC" id="4.2.1.49"/>
    </reaction>
</comment>
<keyword evidence="6 9" id="KW-0456">Lyase</keyword>
<organism evidence="13 14">
    <name type="scientific">Tissierella pigra</name>
    <dbReference type="NCBI Taxonomy" id="2607614"/>
    <lineage>
        <taxon>Bacteria</taxon>
        <taxon>Bacillati</taxon>
        <taxon>Bacillota</taxon>
        <taxon>Tissierellia</taxon>
        <taxon>Tissierellales</taxon>
        <taxon>Tissierellaceae</taxon>
        <taxon>Tissierella</taxon>
    </lineage>
</organism>
<dbReference type="Pfam" id="PF17391">
    <property type="entry name" value="Urocanase_N"/>
    <property type="match status" value="1"/>
</dbReference>
<dbReference type="EC" id="4.2.1.49" evidence="3 9"/>
<dbReference type="NCBIfam" id="NF003820">
    <property type="entry name" value="PRK05414.1"/>
    <property type="match status" value="1"/>
</dbReference>
<dbReference type="InterPro" id="IPR023637">
    <property type="entry name" value="Urocanase-like"/>
</dbReference>
<evidence type="ECO:0000256" key="1">
    <source>
        <dbReference type="ARBA" id="ARBA00004794"/>
    </source>
</evidence>
<dbReference type="InterPro" id="IPR035085">
    <property type="entry name" value="Urocanase_Rossmann-like"/>
</dbReference>
<evidence type="ECO:0000256" key="3">
    <source>
        <dbReference type="ARBA" id="ARBA00011992"/>
    </source>
</evidence>
<dbReference type="InterPro" id="IPR023636">
    <property type="entry name" value="Urocanase_CS"/>
</dbReference>
<dbReference type="GO" id="GO:0016153">
    <property type="term" value="F:urocanate hydratase activity"/>
    <property type="evidence" value="ECO:0007669"/>
    <property type="project" value="UniProtKB-UniRule"/>
</dbReference>
<feature type="binding site" evidence="9">
    <location>
        <position position="589"/>
    </location>
    <ligand>
        <name>NAD(+)</name>
        <dbReference type="ChEBI" id="CHEBI:57540"/>
    </ligand>
</feature>
<evidence type="ECO:0000256" key="7">
    <source>
        <dbReference type="ARBA" id="ARBA00031640"/>
    </source>
</evidence>
<evidence type="ECO:0000256" key="9">
    <source>
        <dbReference type="HAMAP-Rule" id="MF_00577"/>
    </source>
</evidence>
<dbReference type="InterPro" id="IPR035401">
    <property type="entry name" value="Urocanase_C"/>
</dbReference>
<dbReference type="RefSeq" id="WP_154442634.1">
    <property type="nucleotide sequence ID" value="NZ_JAHLPJ010000001.1"/>
</dbReference>
<comment type="similarity">
    <text evidence="2 9">Belongs to the urocanase family.</text>
</comment>
<evidence type="ECO:0000313" key="14">
    <source>
        <dbReference type="Proteomes" id="UP000469523"/>
    </source>
</evidence>
<protein>
    <recommendedName>
        <fullName evidence="3 9">Urocanate hydratase</fullName>
        <shortName evidence="9">Urocanase</shortName>
        <ecNumber evidence="3 9">4.2.1.49</ecNumber>
    </recommendedName>
    <alternativeName>
        <fullName evidence="7 9">Imidazolonepropionate hydrolase</fullName>
    </alternativeName>
</protein>
<feature type="binding site" evidence="9">
    <location>
        <position position="277"/>
    </location>
    <ligand>
        <name>NAD(+)</name>
        <dbReference type="ChEBI" id="CHEBI:57540"/>
    </ligand>
</feature>
<evidence type="ECO:0000256" key="8">
    <source>
        <dbReference type="ARBA" id="ARBA00047623"/>
    </source>
</evidence>
<dbReference type="Pfam" id="PF17392">
    <property type="entry name" value="Urocanase_C"/>
    <property type="match status" value="1"/>
</dbReference>
<comment type="cofactor">
    <cofactor evidence="9">
        <name>NAD(+)</name>
        <dbReference type="ChEBI" id="CHEBI:57540"/>
    </cofactor>
    <text evidence="9">Binds 1 NAD(+) per subunit.</text>
</comment>
<evidence type="ECO:0000313" key="13">
    <source>
        <dbReference type="EMBL" id="MSU03136.1"/>
    </source>
</evidence>
<feature type="domain" description="Urocanase C-terminal" evidence="12">
    <location>
        <begin position="445"/>
        <end position="640"/>
    </location>
</feature>
<feature type="binding site" evidence="9">
    <location>
        <position position="404"/>
    </location>
    <ligand>
        <name>NAD(+)</name>
        <dbReference type="ChEBI" id="CHEBI:57540"/>
    </ligand>
</feature>
<dbReference type="SUPFAM" id="SSF111326">
    <property type="entry name" value="Urocanase"/>
    <property type="match status" value="1"/>
</dbReference>
<feature type="binding site" evidence="9">
    <location>
        <position position="207"/>
    </location>
    <ligand>
        <name>NAD(+)</name>
        <dbReference type="ChEBI" id="CHEBI:57540"/>
    </ligand>
</feature>
<keyword evidence="14" id="KW-1185">Reference proteome</keyword>
<dbReference type="GO" id="GO:0019557">
    <property type="term" value="P:L-histidine catabolic process to glutamate and formate"/>
    <property type="evidence" value="ECO:0007669"/>
    <property type="project" value="UniProtKB-UniPathway"/>
</dbReference>
<feature type="domain" description="Urocanase N-terminal" evidence="11">
    <location>
        <begin position="88"/>
        <end position="214"/>
    </location>
</feature>
<dbReference type="GO" id="GO:0005737">
    <property type="term" value="C:cytoplasm"/>
    <property type="evidence" value="ECO:0007669"/>
    <property type="project" value="UniProtKB-SubCell"/>
</dbReference>
<reference evidence="13 14" key="1">
    <citation type="submission" date="2019-09" db="EMBL/GenBank/DDBJ databases">
        <title>In-depth cultivation of the pig gut microbiome towards novel bacterial diversity and tailored functional studies.</title>
        <authorList>
            <person name="Wylensek D."/>
            <person name="Hitch T.C.A."/>
            <person name="Clavel T."/>
        </authorList>
    </citation>
    <scope>NUCLEOTIDE SEQUENCE [LARGE SCALE GENOMIC DNA]</scope>
    <source>
        <strain evidence="13 14">WCA3-693-APC-4?</strain>
    </source>
</reference>
<proteinExistence type="inferred from homology"/>
<gene>
    <name evidence="9" type="primary">hutU</name>
    <name evidence="13" type="ORF">FYJ83_16870</name>
</gene>
<dbReference type="Proteomes" id="UP000469523">
    <property type="component" value="Unassembled WGS sequence"/>
</dbReference>
<evidence type="ECO:0000256" key="6">
    <source>
        <dbReference type="ARBA" id="ARBA00023239"/>
    </source>
</evidence>
<evidence type="ECO:0000256" key="2">
    <source>
        <dbReference type="ARBA" id="ARBA00007578"/>
    </source>
</evidence>
<dbReference type="Pfam" id="PF01175">
    <property type="entry name" value="Urocanase"/>
    <property type="match status" value="1"/>
</dbReference>
<keyword evidence="5 9" id="KW-0520">NAD</keyword>
<name>A0A6N7XNR0_9FIRM</name>
<keyword evidence="4 9" id="KW-0369">Histidine metabolism</keyword>
<dbReference type="EMBL" id="VUNQ01000056">
    <property type="protein sequence ID" value="MSU03136.1"/>
    <property type="molecule type" value="Genomic_DNA"/>
</dbReference>
<dbReference type="InterPro" id="IPR036190">
    <property type="entry name" value="Urocanase_sf"/>
</dbReference>
<dbReference type="NCBIfam" id="TIGR01228">
    <property type="entry name" value="hutU"/>
    <property type="match status" value="1"/>
</dbReference>
<keyword evidence="9" id="KW-0963">Cytoplasm</keyword>
<dbReference type="PANTHER" id="PTHR12216:SF3">
    <property type="entry name" value="UROCANATE HYDRATASE"/>
    <property type="match status" value="1"/>
</dbReference>
<dbReference type="UniPathway" id="UPA00379">
    <property type="reaction ID" value="UER00550"/>
</dbReference>
<dbReference type="InterPro" id="IPR038364">
    <property type="entry name" value="Urocanase_central_sf"/>
</dbReference>
<dbReference type="InterPro" id="IPR055351">
    <property type="entry name" value="Urocanase"/>
</dbReference>
<comment type="function">
    <text evidence="9">Catalyzes the conversion of urocanate to 4-imidazolone-5-propionate.</text>
</comment>
<evidence type="ECO:0000256" key="5">
    <source>
        <dbReference type="ARBA" id="ARBA00023027"/>
    </source>
</evidence>
<feature type="domain" description="Urocanase Rossmann-like" evidence="10">
    <location>
        <begin position="217"/>
        <end position="440"/>
    </location>
</feature>
<comment type="pathway">
    <text evidence="1 9">Amino-acid degradation; L-histidine degradation into L-glutamate; N-formimidoyl-L-glutamate from L-histidine: step 2/3.</text>
</comment>
<feature type="binding site" evidence="9">
    <location>
        <position position="282"/>
    </location>
    <ligand>
        <name>NAD(+)</name>
        <dbReference type="ChEBI" id="CHEBI:57540"/>
    </ligand>
</feature>
<dbReference type="Gene3D" id="3.40.1770.10">
    <property type="entry name" value="Urocanase superfamily"/>
    <property type="match status" value="2"/>
</dbReference>
<dbReference type="PROSITE" id="PS01233">
    <property type="entry name" value="UROCANASE"/>
    <property type="match status" value="1"/>
</dbReference>
<sequence>MINNLGISQAMTIKLGNELPPEPKFQENIRRAPKRELNLTQREIEIALKNALRYVPEELHEKLAPEFLDELLTHGRIYGYRYRPEGNIKGKSLDEYKGKCIEGKAFQVMIDNNLDFDVALYPYELVTYGETGQVCQNWMQYSLIKKYLEELTDEQTLVIASGHPVGLFKSSVTSPRAIITNALMIGAFDDQEHWIKAQAMGVANYGQMTAGGWMYIGPQGIVHGTYNTILNAGRMKLGVKEDGDLAGHLFVSSGLGGMSGAQGKATKIAKGVGIIAEVDYSRIKTRLDQGWIDKSFDDLKELFAYAHEFMEKKEPVAIAYHGNIIDLLEYAVNNNVHIELLSDQTSCHAPYDGGYCPHGITFEERTEMLEKDKKGFIKLVNESLIYHFELIKKLVEKGTYFFDYGNSFMKAIYDAGAKDISKNGIDESEGFIFPSYVEDIMGPMLFDYGYGPFRWVCLSGEHEDLIKTDKAAMDIIDPNRRGQDRDNYIWIRDAEANGLVVGTQARILYQDALGRTEIALKFNEMVRNKEVGPIMLGRDHHDTGGTDSPFRETANIKDGSNIMADMATQCFAGNAARGMSLIALHNGGGVGIGKSINGGFGMVLDGSERVDNILKTSMPWDVMGGVARRAWARNENSISTCVEYNNKFKDTDHITIPYVADDKLVKELVENKLNK</sequence>
<dbReference type="GO" id="GO:0019556">
    <property type="term" value="P:L-histidine catabolic process to glutamate and formamide"/>
    <property type="evidence" value="ECO:0007669"/>
    <property type="project" value="UniProtKB-UniPathway"/>
</dbReference>
<comment type="caution">
    <text evidence="9">Lacks conserved residue(s) required for the propagation of feature annotation.</text>
</comment>
<comment type="caution">
    <text evidence="13">The sequence shown here is derived from an EMBL/GenBank/DDBJ whole genome shotgun (WGS) entry which is preliminary data.</text>
</comment>
<accession>A0A6N7XNR0</accession>
<evidence type="ECO:0000259" key="10">
    <source>
        <dbReference type="Pfam" id="PF01175"/>
    </source>
</evidence>
<comment type="subcellular location">
    <subcellularLocation>
        <location evidence="9">Cytoplasm</location>
    </subcellularLocation>
</comment>